<dbReference type="SUPFAM" id="SSF52540">
    <property type="entry name" value="P-loop containing nucleoside triphosphate hydrolases"/>
    <property type="match status" value="1"/>
</dbReference>
<dbReference type="PRINTS" id="PR01590">
    <property type="entry name" value="HTHFIS"/>
</dbReference>
<dbReference type="Pfam" id="PF25601">
    <property type="entry name" value="AAA_lid_14"/>
    <property type="match status" value="1"/>
</dbReference>
<dbReference type="InterPro" id="IPR025943">
    <property type="entry name" value="Sigma_54_int_dom_ATP-bd_2"/>
</dbReference>
<dbReference type="Pfam" id="PF02954">
    <property type="entry name" value="HTH_8"/>
    <property type="match status" value="1"/>
</dbReference>
<dbReference type="InterPro" id="IPR027417">
    <property type="entry name" value="P-loop_NTPase"/>
</dbReference>
<dbReference type="EMBL" id="PVXO01000073">
    <property type="protein sequence ID" value="PRR76880.1"/>
    <property type="molecule type" value="Genomic_DNA"/>
</dbReference>
<comment type="function">
    <text evidence="6">May play the central regulatory role in sporulation. It may be an element of the effector pathway responsible for the activation of sporulation genes in response to nutritional stress. Spo0A may act in concert with spo0H (a sigma factor) to control the expression of some genes that are critical to the sporulation process.</text>
</comment>
<dbReference type="InterPro" id="IPR058031">
    <property type="entry name" value="AAA_lid_NorR"/>
</dbReference>
<dbReference type="GO" id="GO:0043565">
    <property type="term" value="F:sequence-specific DNA binding"/>
    <property type="evidence" value="ECO:0007669"/>
    <property type="project" value="InterPro"/>
</dbReference>
<evidence type="ECO:0000256" key="1">
    <source>
        <dbReference type="ARBA" id="ARBA00018672"/>
    </source>
</evidence>
<dbReference type="Gene3D" id="3.40.50.300">
    <property type="entry name" value="P-loop containing nucleotide triphosphate hydrolases"/>
    <property type="match status" value="1"/>
</dbReference>
<dbReference type="SUPFAM" id="SSF46689">
    <property type="entry name" value="Homeodomain-like"/>
    <property type="match status" value="1"/>
</dbReference>
<evidence type="ECO:0000313" key="11">
    <source>
        <dbReference type="Proteomes" id="UP000239706"/>
    </source>
</evidence>
<dbReference type="PANTHER" id="PTHR32071">
    <property type="entry name" value="TRANSCRIPTIONAL REGULATORY PROTEIN"/>
    <property type="match status" value="1"/>
</dbReference>
<evidence type="ECO:0000259" key="8">
    <source>
        <dbReference type="PROSITE" id="PS50045"/>
    </source>
</evidence>
<accession>A0A2T0B032</accession>
<dbReference type="PROSITE" id="PS50045">
    <property type="entry name" value="SIGMA54_INTERACT_4"/>
    <property type="match status" value="1"/>
</dbReference>
<keyword evidence="11" id="KW-1185">Reference proteome</keyword>
<dbReference type="GO" id="GO:0005524">
    <property type="term" value="F:ATP binding"/>
    <property type="evidence" value="ECO:0007669"/>
    <property type="project" value="UniProtKB-KW"/>
</dbReference>
<dbReference type="SUPFAM" id="SSF52172">
    <property type="entry name" value="CheY-like"/>
    <property type="match status" value="1"/>
</dbReference>
<dbReference type="InterPro" id="IPR002197">
    <property type="entry name" value="HTH_Fis"/>
</dbReference>
<dbReference type="InterPro" id="IPR001789">
    <property type="entry name" value="Sig_transdc_resp-reg_receiver"/>
</dbReference>
<keyword evidence="5" id="KW-0804">Transcription</keyword>
<evidence type="ECO:0000313" key="10">
    <source>
        <dbReference type="EMBL" id="PRR76880.1"/>
    </source>
</evidence>
<dbReference type="CDD" id="cd00009">
    <property type="entry name" value="AAA"/>
    <property type="match status" value="1"/>
</dbReference>
<dbReference type="InterPro" id="IPR025662">
    <property type="entry name" value="Sigma_54_int_dom_ATP-bd_1"/>
</dbReference>
<evidence type="ECO:0000256" key="4">
    <source>
        <dbReference type="ARBA" id="ARBA00023015"/>
    </source>
</evidence>
<dbReference type="Gene3D" id="3.40.50.2300">
    <property type="match status" value="1"/>
</dbReference>
<organism evidence="10 11">
    <name type="scientific">Clostridium liquoris</name>
    <dbReference type="NCBI Taxonomy" id="1289519"/>
    <lineage>
        <taxon>Bacteria</taxon>
        <taxon>Bacillati</taxon>
        <taxon>Bacillota</taxon>
        <taxon>Clostridia</taxon>
        <taxon>Eubacteriales</taxon>
        <taxon>Clostridiaceae</taxon>
        <taxon>Clostridium</taxon>
    </lineage>
</organism>
<protein>
    <recommendedName>
        <fullName evidence="1">Stage 0 sporulation protein A homolog</fullName>
    </recommendedName>
</protein>
<dbReference type="InterPro" id="IPR003593">
    <property type="entry name" value="AAA+_ATPase"/>
</dbReference>
<dbReference type="AlphaFoldDB" id="A0A2T0B032"/>
<feature type="domain" description="Sigma-54 factor interaction" evidence="8">
    <location>
        <begin position="140"/>
        <end position="369"/>
    </location>
</feature>
<dbReference type="InterPro" id="IPR002078">
    <property type="entry name" value="Sigma_54_int"/>
</dbReference>
<dbReference type="GO" id="GO:0000160">
    <property type="term" value="P:phosphorelay signal transduction system"/>
    <property type="evidence" value="ECO:0007669"/>
    <property type="project" value="InterPro"/>
</dbReference>
<evidence type="ECO:0000256" key="2">
    <source>
        <dbReference type="ARBA" id="ARBA00022741"/>
    </source>
</evidence>
<evidence type="ECO:0000256" key="7">
    <source>
        <dbReference type="PROSITE-ProRule" id="PRU00169"/>
    </source>
</evidence>
<dbReference type="InterPro" id="IPR009057">
    <property type="entry name" value="Homeodomain-like_sf"/>
</dbReference>
<feature type="domain" description="Response regulatory" evidence="9">
    <location>
        <begin position="3"/>
        <end position="116"/>
    </location>
</feature>
<dbReference type="Pfam" id="PF00158">
    <property type="entry name" value="Sigma54_activat"/>
    <property type="match status" value="1"/>
</dbReference>
<sequence length="449" mass="51520">MYKLLIIDDETSICTSLSFALEDNYCIFTANDEESAIEMIKEKDIDMVLLDLKLGKSDGINVLKKLKAIKSELVVIIMTAFGTIESSVNAMKAGAFYYITKPINIEELSLLLMKGEEYIKLNTKIKYLSNQIDEDSKYSIIGSSKKIKEVFDLIDRVKDIDINVLITGESGTGKELVARAIHFHGKRKDKPFNVINCSAIPENLLESELFGYKKGAFTGAIEDKKGIIELSHEGTLFLDEIGDMDINLQTKLLRVIQDKEIRPIGSSKSIHVDVRLISATNKDLKEEIKNNRFRQDLFYRLNVININMPPLRERKEDIAKLIEYFIKKYNAKLDKNIKGITSKALDALEKYNFYGNVRELQNIIERAIVLTENDYIKEEDLPEEIFNKENIAIDENDLIPVFVGEDVKTIEKKVLEYTLKKFDGNRKRTAEVLNIGERTLRYKIKEYKL</sequence>
<dbReference type="Pfam" id="PF00072">
    <property type="entry name" value="Response_reg"/>
    <property type="match status" value="1"/>
</dbReference>
<evidence type="ECO:0000256" key="3">
    <source>
        <dbReference type="ARBA" id="ARBA00022840"/>
    </source>
</evidence>
<keyword evidence="3" id="KW-0067">ATP-binding</keyword>
<comment type="caution">
    <text evidence="10">The sequence shown here is derived from an EMBL/GenBank/DDBJ whole genome shotgun (WGS) entry which is preliminary data.</text>
</comment>
<proteinExistence type="predicted"/>
<evidence type="ECO:0000256" key="5">
    <source>
        <dbReference type="ARBA" id="ARBA00023163"/>
    </source>
</evidence>
<feature type="modified residue" description="4-aspartylphosphate" evidence="7">
    <location>
        <position position="51"/>
    </location>
</feature>
<dbReference type="GO" id="GO:0006355">
    <property type="term" value="P:regulation of DNA-templated transcription"/>
    <property type="evidence" value="ECO:0007669"/>
    <property type="project" value="InterPro"/>
</dbReference>
<dbReference type="PROSITE" id="PS00676">
    <property type="entry name" value="SIGMA54_INTERACT_2"/>
    <property type="match status" value="1"/>
</dbReference>
<dbReference type="PROSITE" id="PS50110">
    <property type="entry name" value="RESPONSE_REGULATORY"/>
    <property type="match status" value="1"/>
</dbReference>
<name>A0A2T0B032_9CLOT</name>
<evidence type="ECO:0000259" key="9">
    <source>
        <dbReference type="PROSITE" id="PS50110"/>
    </source>
</evidence>
<dbReference type="FunFam" id="3.40.50.300:FF:000006">
    <property type="entry name" value="DNA-binding transcriptional regulator NtrC"/>
    <property type="match status" value="1"/>
</dbReference>
<dbReference type="Gene3D" id="1.10.8.60">
    <property type="match status" value="1"/>
</dbReference>
<keyword evidence="4" id="KW-0805">Transcription regulation</keyword>
<keyword evidence="2" id="KW-0547">Nucleotide-binding</keyword>
<dbReference type="Gene3D" id="1.10.10.60">
    <property type="entry name" value="Homeodomain-like"/>
    <property type="match status" value="1"/>
</dbReference>
<gene>
    <name evidence="10" type="primary">zraR_2</name>
    <name evidence="10" type="ORF">CLLI_28140</name>
</gene>
<dbReference type="OrthoDB" id="9803970at2"/>
<reference evidence="10 11" key="1">
    <citation type="submission" date="2018-03" db="EMBL/GenBank/DDBJ databases">
        <title>Genome sequence of Clostridium liquoris DSM 100320.</title>
        <authorList>
            <person name="Poehlein A."/>
            <person name="Daniel R."/>
        </authorList>
    </citation>
    <scope>NUCLEOTIDE SEQUENCE [LARGE SCALE GENOMIC DNA]</scope>
    <source>
        <strain evidence="10 11">DSM 100320</strain>
    </source>
</reference>
<evidence type="ECO:0000256" key="6">
    <source>
        <dbReference type="ARBA" id="ARBA00024867"/>
    </source>
</evidence>
<dbReference type="PROSITE" id="PS00675">
    <property type="entry name" value="SIGMA54_INTERACT_1"/>
    <property type="match status" value="1"/>
</dbReference>
<dbReference type="Proteomes" id="UP000239706">
    <property type="component" value="Unassembled WGS sequence"/>
</dbReference>
<dbReference type="InterPro" id="IPR011006">
    <property type="entry name" value="CheY-like_superfamily"/>
</dbReference>
<dbReference type="SMART" id="SM00448">
    <property type="entry name" value="REC"/>
    <property type="match status" value="1"/>
</dbReference>
<keyword evidence="7" id="KW-0597">Phosphoprotein</keyword>
<dbReference type="SMART" id="SM00382">
    <property type="entry name" value="AAA"/>
    <property type="match status" value="1"/>
</dbReference>